<feature type="domain" description="TonB-dependent receptor plug" evidence="8">
    <location>
        <begin position="215"/>
        <end position="330"/>
    </location>
</feature>
<dbReference type="InterPro" id="IPR036942">
    <property type="entry name" value="Beta-barrel_TonB_sf"/>
</dbReference>
<dbReference type="InterPro" id="IPR037066">
    <property type="entry name" value="Plug_dom_sf"/>
</dbReference>
<comment type="subcellular location">
    <subcellularLocation>
        <location evidence="1 7">Cell outer membrane</location>
        <topology evidence="1 7">Multi-pass membrane protein</topology>
    </subcellularLocation>
</comment>
<dbReference type="Gene3D" id="2.40.170.20">
    <property type="entry name" value="TonB-dependent receptor, beta-barrel domain"/>
    <property type="match status" value="1"/>
</dbReference>
<evidence type="ECO:0000256" key="6">
    <source>
        <dbReference type="ARBA" id="ARBA00023237"/>
    </source>
</evidence>
<dbReference type="InterPro" id="IPR023997">
    <property type="entry name" value="TonB-dep_OMP_SusC/RagA_CS"/>
</dbReference>
<keyword evidence="4 7" id="KW-0812">Transmembrane</keyword>
<gene>
    <name evidence="9" type="ORF">V2H41_11690</name>
</gene>
<evidence type="ECO:0000259" key="8">
    <source>
        <dbReference type="Pfam" id="PF07715"/>
    </source>
</evidence>
<reference evidence="9 10" key="1">
    <citation type="submission" date="2024-01" db="EMBL/GenBank/DDBJ databases">
        <title>Niabella digestum sp. nov., isolated from waste digestion system.</title>
        <authorList>
            <person name="Zhang L."/>
        </authorList>
    </citation>
    <scope>NUCLEOTIDE SEQUENCE [LARGE SCALE GENOMIC DNA]</scope>
    <source>
        <strain evidence="9 10">A18</strain>
    </source>
</reference>
<comment type="caution">
    <text evidence="9">The sequence shown here is derived from an EMBL/GenBank/DDBJ whole genome shotgun (WGS) entry which is preliminary data.</text>
</comment>
<dbReference type="EMBL" id="JAZGLY010000007">
    <property type="protein sequence ID" value="MEE6187935.1"/>
    <property type="molecule type" value="Genomic_DNA"/>
</dbReference>
<accession>A0ABU7RIW5</accession>
<dbReference type="Proteomes" id="UP001357452">
    <property type="component" value="Unassembled WGS sequence"/>
</dbReference>
<dbReference type="PROSITE" id="PS52016">
    <property type="entry name" value="TONB_DEPENDENT_REC_3"/>
    <property type="match status" value="1"/>
</dbReference>
<dbReference type="Gene3D" id="2.60.40.1120">
    <property type="entry name" value="Carboxypeptidase-like, regulatory domain"/>
    <property type="match status" value="1"/>
</dbReference>
<name>A0ABU7RIW5_9BACT</name>
<evidence type="ECO:0000256" key="7">
    <source>
        <dbReference type="PROSITE-ProRule" id="PRU01360"/>
    </source>
</evidence>
<keyword evidence="6 7" id="KW-0998">Cell outer membrane</keyword>
<dbReference type="NCBIfam" id="TIGR04057">
    <property type="entry name" value="SusC_RagA_signa"/>
    <property type="match status" value="1"/>
</dbReference>
<evidence type="ECO:0000256" key="2">
    <source>
        <dbReference type="ARBA" id="ARBA00022448"/>
    </source>
</evidence>
<keyword evidence="10" id="KW-1185">Reference proteome</keyword>
<dbReference type="NCBIfam" id="TIGR04056">
    <property type="entry name" value="OMP_RagA_SusC"/>
    <property type="match status" value="1"/>
</dbReference>
<dbReference type="InterPro" id="IPR012910">
    <property type="entry name" value="Plug_dom"/>
</dbReference>
<evidence type="ECO:0000256" key="4">
    <source>
        <dbReference type="ARBA" id="ARBA00022692"/>
    </source>
</evidence>
<keyword evidence="2 7" id="KW-0813">Transport</keyword>
<dbReference type="Pfam" id="PF07715">
    <property type="entry name" value="Plug"/>
    <property type="match status" value="1"/>
</dbReference>
<evidence type="ECO:0000256" key="5">
    <source>
        <dbReference type="ARBA" id="ARBA00023136"/>
    </source>
</evidence>
<proteinExistence type="inferred from homology"/>
<dbReference type="Gene3D" id="2.170.130.10">
    <property type="entry name" value="TonB-dependent receptor, plug domain"/>
    <property type="match status" value="1"/>
</dbReference>
<organism evidence="9 10">
    <name type="scientific">Niabella digestorum</name>
    <dbReference type="NCBI Taxonomy" id="3117701"/>
    <lineage>
        <taxon>Bacteria</taxon>
        <taxon>Pseudomonadati</taxon>
        <taxon>Bacteroidota</taxon>
        <taxon>Chitinophagia</taxon>
        <taxon>Chitinophagales</taxon>
        <taxon>Chitinophagaceae</taxon>
        <taxon>Niabella</taxon>
    </lineage>
</organism>
<dbReference type="InterPro" id="IPR023996">
    <property type="entry name" value="TonB-dep_OMP_SusC/RagA"/>
</dbReference>
<dbReference type="SUPFAM" id="SSF56935">
    <property type="entry name" value="Porins"/>
    <property type="match status" value="1"/>
</dbReference>
<protein>
    <submittedName>
        <fullName evidence="9">TonB-dependent receptor</fullName>
    </submittedName>
</protein>
<comment type="similarity">
    <text evidence="7">Belongs to the TonB-dependent receptor family.</text>
</comment>
<evidence type="ECO:0000313" key="10">
    <source>
        <dbReference type="Proteomes" id="UP001357452"/>
    </source>
</evidence>
<dbReference type="SUPFAM" id="SSF49464">
    <property type="entry name" value="Carboxypeptidase regulatory domain-like"/>
    <property type="match status" value="1"/>
</dbReference>
<dbReference type="Pfam" id="PF13715">
    <property type="entry name" value="CarbopepD_reg_2"/>
    <property type="match status" value="1"/>
</dbReference>
<evidence type="ECO:0000256" key="3">
    <source>
        <dbReference type="ARBA" id="ARBA00022452"/>
    </source>
</evidence>
<sequence length="1121" mass="124989">MQKLLASGCDDFRKTLLVMKLMCIMLLLAVHVSAKNYGQYVINLKAQETTLANLFTQIEKQSPYSFYYSNNLLPLSKKVYISAQNASLNAILSKVFDGTGITWNIINDHRVVLSLNADYVSNPFKLIKGVVRDQNGQPLSRVSVTVRGEQVGTITDESGQFSINANVGDTLIFSRVGYVEQTVVVDAQDELEIILIAADQRLDEVVVIGYGSVRKRDLTGAVSSVKADDIVRSPAHNAMEAIQGQVPGLDITRNSGSATSGVTMNIRGKRSLSTARDEYGNLIANNPLVIIDGIQGGSVSDIPPQEIESIEVMKDASSTAIYGSQGANGVIIITTKRGKAGKTKISYNGYTGLNGWAQYPKMRMGEDYIQLRREAAKTAGQWSSPEDDQTLFTPSEWAAIQNNQWVDWVKEVLHTGTVQNHQITVSGGTNKTTGLLSAGYYREKGSLKDDILNKYNVRTTVDHSFSNVFKTGVSLNLTHYNGFTRADNVLWRAATNEPLGQVYDENGQVVLWPLGTSGKVSPLADEADEYVAKHQRLTTNIWTNGYAEIKPLPGLSFRSNFGANLNFRRNMDFESQNSINRAGLYNDALASIAATEKSFITWDNIVNYSKSINDHAFTLTALTSWTQSKFRSSYSEGSGQLIPSQLWHNLSANAKSSYVIRSGYVQSQTFSYAARLNYSYLGKYLLTLSNRWDGASRLAEGHKWAAFPSAAFAWRIIDEGWFSASKNLNELKLRISWGMTGNSGISEYGTQSYLNALSNSAFQDRGYTYYVYSEFLGNVDLGWEKSASTNIGLDFGFFDNRLYGSLDFYNTKTTDILLPRTLPTSLGSGNNTPFKIYQNIGATNNRGLELSLNSVNIKNKNFTWTTNLTFAMNKEKIVNLIDGRDIIGAVTRETESLLIGRPLNSFYTFKRLGIWQLDEAEEAAKYFKDAAKTQPFKPGDIKLADLNGDYIIDEVNDVQYIGTTSPKWTGGLNNTFKYKNFDLTVYIISRWGHMMAYDFTASYDPQGRGNHPAYLNYWTPENPSNDFPRPDLTNFYNYRGYQALNYVDASYVKLKTVSLGYSFPRALLNKWGMSDLRVYASANNLYTIARSHLVKDYDPERGGSAKSPLQRQFVFGLNFSF</sequence>
<evidence type="ECO:0000256" key="1">
    <source>
        <dbReference type="ARBA" id="ARBA00004571"/>
    </source>
</evidence>
<keyword evidence="5 7" id="KW-0472">Membrane</keyword>
<dbReference type="InterPro" id="IPR008969">
    <property type="entry name" value="CarboxyPept-like_regulatory"/>
</dbReference>
<keyword evidence="9" id="KW-0675">Receptor</keyword>
<dbReference type="RefSeq" id="WP_330975340.1">
    <property type="nucleotide sequence ID" value="NZ_JAZGLY010000007.1"/>
</dbReference>
<evidence type="ECO:0000313" key="9">
    <source>
        <dbReference type="EMBL" id="MEE6187935.1"/>
    </source>
</evidence>
<keyword evidence="3 7" id="KW-1134">Transmembrane beta strand</keyword>
<dbReference type="InterPro" id="IPR039426">
    <property type="entry name" value="TonB-dep_rcpt-like"/>
</dbReference>